<sequence length="214" mass="24132">MAFSPAIIRLTSNFATSKNHKIMPRARVLETDHQIRNSLTNTKKGTTVIDRKKFFKTSYTMLQTYRSLNIVNEYAKAEYADISKRKLSFTVASFLISLAAHDIPTDFRFTASQKRFNHRSDKLHNNPLKTNTGGIANSKGRIEKSKEVIANSKGGIAKSKGSIANSKEGIEKSEGSIANSKGRIAKSKGIHPSERKYLNKEELEKKKPFYENKY</sequence>
<keyword evidence="3" id="KW-1185">Reference proteome</keyword>
<evidence type="ECO:0000313" key="3">
    <source>
        <dbReference type="Proteomes" id="UP000092445"/>
    </source>
</evidence>
<name>A0A1A9ZH08_GLOPL</name>
<dbReference type="EnsemblMetazoa" id="GPAI014446-RA">
    <property type="protein sequence ID" value="GPAI014446-PA"/>
    <property type="gene ID" value="GPAI014446"/>
</dbReference>
<dbReference type="VEuPathDB" id="VectorBase:GPAI014446"/>
<reference evidence="2" key="2">
    <citation type="submission" date="2020-05" db="UniProtKB">
        <authorList>
            <consortium name="EnsemblMetazoa"/>
        </authorList>
    </citation>
    <scope>IDENTIFICATION</scope>
    <source>
        <strain evidence="2">IAEA</strain>
    </source>
</reference>
<evidence type="ECO:0000256" key="1">
    <source>
        <dbReference type="SAM" id="MobiDB-lite"/>
    </source>
</evidence>
<feature type="region of interest" description="Disordered" evidence="1">
    <location>
        <begin position="167"/>
        <end position="199"/>
    </location>
</feature>
<protein>
    <submittedName>
        <fullName evidence="2">Uncharacterized protein</fullName>
    </submittedName>
</protein>
<proteinExistence type="predicted"/>
<reference evidence="3" key="1">
    <citation type="submission" date="2014-03" db="EMBL/GenBank/DDBJ databases">
        <authorList>
            <person name="Aksoy S."/>
            <person name="Warren W."/>
            <person name="Wilson R.K."/>
        </authorList>
    </citation>
    <scope>NUCLEOTIDE SEQUENCE [LARGE SCALE GENOMIC DNA]</scope>
    <source>
        <strain evidence="3">IAEA</strain>
    </source>
</reference>
<organism evidence="2 3">
    <name type="scientific">Glossina pallidipes</name>
    <name type="common">Tsetse fly</name>
    <dbReference type="NCBI Taxonomy" id="7398"/>
    <lineage>
        <taxon>Eukaryota</taxon>
        <taxon>Metazoa</taxon>
        <taxon>Ecdysozoa</taxon>
        <taxon>Arthropoda</taxon>
        <taxon>Hexapoda</taxon>
        <taxon>Insecta</taxon>
        <taxon>Pterygota</taxon>
        <taxon>Neoptera</taxon>
        <taxon>Endopterygota</taxon>
        <taxon>Diptera</taxon>
        <taxon>Brachycera</taxon>
        <taxon>Muscomorpha</taxon>
        <taxon>Hippoboscoidea</taxon>
        <taxon>Glossinidae</taxon>
        <taxon>Glossina</taxon>
    </lineage>
</organism>
<evidence type="ECO:0000313" key="2">
    <source>
        <dbReference type="EnsemblMetazoa" id="GPAI014446-PA"/>
    </source>
</evidence>
<dbReference type="AlphaFoldDB" id="A0A1A9ZH08"/>
<dbReference type="Proteomes" id="UP000092445">
    <property type="component" value="Unassembled WGS sequence"/>
</dbReference>
<accession>A0A1A9ZH08</accession>